<keyword evidence="3" id="KW-1185">Reference proteome</keyword>
<dbReference type="InterPro" id="IPR013262">
    <property type="entry name" value="OMP_MIM1/TOM13_mt"/>
</dbReference>
<dbReference type="Pfam" id="PF08219">
    <property type="entry name" value="TOM13"/>
    <property type="match status" value="1"/>
</dbReference>
<feature type="region of interest" description="Disordered" evidence="1">
    <location>
        <begin position="217"/>
        <end position="242"/>
    </location>
</feature>
<feature type="compositionally biased region" description="Polar residues" evidence="1">
    <location>
        <begin position="233"/>
        <end position="242"/>
    </location>
</feature>
<feature type="region of interest" description="Disordered" evidence="1">
    <location>
        <begin position="1"/>
        <end position="72"/>
    </location>
</feature>
<accession>A0A9P6T016</accession>
<evidence type="ECO:0000313" key="3">
    <source>
        <dbReference type="Proteomes" id="UP000703661"/>
    </source>
</evidence>
<dbReference type="PANTHER" id="PTHR28241">
    <property type="entry name" value="MITOCHONDRIAL IMPORT PROTEIN 1"/>
    <property type="match status" value="1"/>
</dbReference>
<gene>
    <name evidence="2" type="ORF">BGZ80_010858</name>
</gene>
<name>A0A9P6T016_9FUNG</name>
<dbReference type="PANTHER" id="PTHR28241:SF1">
    <property type="entry name" value="MITOCHONDRIAL IMPORT PROTEIN 1"/>
    <property type="match status" value="1"/>
</dbReference>
<feature type="compositionally biased region" description="Basic and acidic residues" evidence="1">
    <location>
        <begin position="222"/>
        <end position="232"/>
    </location>
</feature>
<dbReference type="EMBL" id="JAAAID010000802">
    <property type="protein sequence ID" value="KAG0013787.1"/>
    <property type="molecule type" value="Genomic_DNA"/>
</dbReference>
<feature type="compositionally biased region" description="Polar residues" evidence="1">
    <location>
        <begin position="1"/>
        <end position="12"/>
    </location>
</feature>
<dbReference type="GO" id="GO:0070096">
    <property type="term" value="P:mitochondrial outer membrane translocase complex assembly"/>
    <property type="evidence" value="ECO:0007669"/>
    <property type="project" value="TreeGrafter"/>
</dbReference>
<feature type="compositionally biased region" description="Polar residues" evidence="1">
    <location>
        <begin position="43"/>
        <end position="53"/>
    </location>
</feature>
<dbReference type="AlphaFoldDB" id="A0A9P6T016"/>
<evidence type="ECO:0000313" key="2">
    <source>
        <dbReference type="EMBL" id="KAG0013787.1"/>
    </source>
</evidence>
<reference evidence="2" key="1">
    <citation type="journal article" date="2020" name="Fungal Divers.">
        <title>Resolving the Mortierellaceae phylogeny through synthesis of multi-gene phylogenetics and phylogenomics.</title>
        <authorList>
            <person name="Vandepol N."/>
            <person name="Liber J."/>
            <person name="Desiro A."/>
            <person name="Na H."/>
            <person name="Kennedy M."/>
            <person name="Barry K."/>
            <person name="Grigoriev I.V."/>
            <person name="Miller A.N."/>
            <person name="O'Donnell K."/>
            <person name="Stajich J.E."/>
            <person name="Bonito G."/>
        </authorList>
    </citation>
    <scope>NUCLEOTIDE SEQUENCE</scope>
    <source>
        <strain evidence="2">NRRL 2769</strain>
    </source>
</reference>
<sequence length="242" mass="25712">MSDYTRNPQDPATESHPESLLDDNDPSSSTILLGRDDYEHSSPEVSSLNSSTMLEHPDQEEKHTLDKPASIDPILPAPTVTRPLAGTAPIRPTVPVVPLAASTEPSTAVVDLNQTMPWKLFYPIASRETIISLCKATAINLLLPFINGVFLGFGEICAHELAFRWGWIDSARIANVGGRRVTNAGNVGIKAAGTAAGSIGSVSGTGRSGYAGSRSGIGGLGLHEDEHQRLRSSDNSSLSHDY</sequence>
<dbReference type="GO" id="GO:0005741">
    <property type="term" value="C:mitochondrial outer membrane"/>
    <property type="evidence" value="ECO:0007669"/>
    <property type="project" value="InterPro"/>
</dbReference>
<protein>
    <submittedName>
        <fullName evidence="2">Uncharacterized protein</fullName>
    </submittedName>
</protein>
<evidence type="ECO:0000256" key="1">
    <source>
        <dbReference type="SAM" id="MobiDB-lite"/>
    </source>
</evidence>
<feature type="compositionally biased region" description="Basic and acidic residues" evidence="1">
    <location>
        <begin position="55"/>
        <end position="66"/>
    </location>
</feature>
<organism evidence="2 3">
    <name type="scientific">Entomortierella chlamydospora</name>
    <dbReference type="NCBI Taxonomy" id="101097"/>
    <lineage>
        <taxon>Eukaryota</taxon>
        <taxon>Fungi</taxon>
        <taxon>Fungi incertae sedis</taxon>
        <taxon>Mucoromycota</taxon>
        <taxon>Mortierellomycotina</taxon>
        <taxon>Mortierellomycetes</taxon>
        <taxon>Mortierellales</taxon>
        <taxon>Mortierellaceae</taxon>
        <taxon>Entomortierella</taxon>
    </lineage>
</organism>
<dbReference type="OrthoDB" id="5529571at2759"/>
<dbReference type="GO" id="GO:0045040">
    <property type="term" value="P:protein insertion into mitochondrial outer membrane"/>
    <property type="evidence" value="ECO:0007669"/>
    <property type="project" value="TreeGrafter"/>
</dbReference>
<proteinExistence type="predicted"/>
<dbReference type="Proteomes" id="UP000703661">
    <property type="component" value="Unassembled WGS sequence"/>
</dbReference>
<comment type="caution">
    <text evidence="2">The sequence shown here is derived from an EMBL/GenBank/DDBJ whole genome shotgun (WGS) entry which is preliminary data.</text>
</comment>